<feature type="region of interest" description="Disordered" evidence="3">
    <location>
        <begin position="103"/>
        <end position="153"/>
    </location>
</feature>
<dbReference type="InterPro" id="IPR011344">
    <property type="entry name" value="ssDNA-bd"/>
</dbReference>
<dbReference type="GO" id="GO:0006260">
    <property type="term" value="P:DNA replication"/>
    <property type="evidence" value="ECO:0007669"/>
    <property type="project" value="InterPro"/>
</dbReference>
<dbReference type="Pfam" id="PF00436">
    <property type="entry name" value="SSB"/>
    <property type="match status" value="1"/>
</dbReference>
<dbReference type="GO" id="GO:0003697">
    <property type="term" value="F:single-stranded DNA binding"/>
    <property type="evidence" value="ECO:0007669"/>
    <property type="project" value="InterPro"/>
</dbReference>
<name>A0A2J0PDM4_9ENTR</name>
<dbReference type="Proteomes" id="UP000230495">
    <property type="component" value="Unassembled WGS sequence"/>
</dbReference>
<dbReference type="InterPro" id="IPR000424">
    <property type="entry name" value="Primosome_PriB/ssb"/>
</dbReference>
<dbReference type="PROSITE" id="PS50935">
    <property type="entry name" value="SSB"/>
    <property type="match status" value="1"/>
</dbReference>
<evidence type="ECO:0000313" key="5">
    <source>
        <dbReference type="Proteomes" id="UP000230495"/>
    </source>
</evidence>
<dbReference type="PIRSF" id="PIRSF002070">
    <property type="entry name" value="SSB"/>
    <property type="match status" value="1"/>
</dbReference>
<dbReference type="RefSeq" id="WP_058654067.1">
    <property type="nucleotide sequence ID" value="NZ_JBHGRR010000015.1"/>
</dbReference>
<accession>A0A2J0PDM4</accession>
<dbReference type="CDD" id="cd04496">
    <property type="entry name" value="SSB_OBF"/>
    <property type="match status" value="1"/>
</dbReference>
<dbReference type="EMBL" id="NEEU01000027">
    <property type="protein sequence ID" value="PJD68315.1"/>
    <property type="molecule type" value="Genomic_DNA"/>
</dbReference>
<proteinExistence type="predicted"/>
<sequence>MTAQISAYGRLVADPQTRTTTNGTSMAMGRLAVALPCHAAEGGEVTFWLGVVAFGKQADALAGHVKGDLVSVAGAMQVNQWTGKDGGTQQGYQVVADSVISARTARPGGKRGASASKNEVNKGHTTQPAPGWEIYNTPDDFDQRPPFDDEDPF</sequence>
<evidence type="ECO:0000313" key="4">
    <source>
        <dbReference type="EMBL" id="PJD68315.1"/>
    </source>
</evidence>
<dbReference type="Gene3D" id="2.40.50.140">
    <property type="entry name" value="Nucleic acid-binding proteins"/>
    <property type="match status" value="1"/>
</dbReference>
<dbReference type="AlphaFoldDB" id="A0A2J0PDM4"/>
<evidence type="ECO:0000256" key="2">
    <source>
        <dbReference type="PIRNR" id="PIRNR002070"/>
    </source>
</evidence>
<comment type="caution">
    <text evidence="4">The sequence shown here is derived from an EMBL/GenBank/DDBJ whole genome shotgun (WGS) entry which is preliminary data.</text>
</comment>
<evidence type="ECO:0000256" key="3">
    <source>
        <dbReference type="SAM" id="MobiDB-lite"/>
    </source>
</evidence>
<gene>
    <name evidence="4" type="ORF">B9Q37_23760</name>
</gene>
<dbReference type="SUPFAM" id="SSF50249">
    <property type="entry name" value="Nucleic acid-binding proteins"/>
    <property type="match status" value="1"/>
</dbReference>
<dbReference type="InterPro" id="IPR012340">
    <property type="entry name" value="NA-bd_OB-fold"/>
</dbReference>
<feature type="compositionally biased region" description="Polar residues" evidence="3">
    <location>
        <begin position="115"/>
        <end position="128"/>
    </location>
</feature>
<evidence type="ECO:0000256" key="1">
    <source>
        <dbReference type="ARBA" id="ARBA00023125"/>
    </source>
</evidence>
<dbReference type="OrthoDB" id="5767250at2"/>
<reference evidence="4 5" key="1">
    <citation type="journal article" date="2017" name="J. Antimicrob. Chemother.">
        <title>Characterization of the population structure, drug resistance mechanisms and plasmids of the community-associated Enterobacter cloacae complex in China.</title>
        <authorList>
            <person name="Zhou K."/>
            <person name="Yu W."/>
            <person name="Cao X."/>
            <person name="Shen P."/>
            <person name="Lu H."/>
            <person name="Luo Q."/>
            <person name="Rossen J.W.A."/>
            <person name="Xiao Y."/>
        </authorList>
    </citation>
    <scope>NUCLEOTIDE SEQUENCE [LARGE SCALE GENOMIC DNA]</scope>
    <source>
        <strain evidence="4">ECC1097</strain>
    </source>
</reference>
<protein>
    <recommendedName>
        <fullName evidence="2">Single-stranded DNA-binding protein</fullName>
    </recommendedName>
</protein>
<keyword evidence="1 2" id="KW-0238">DNA-binding</keyword>
<organism evidence="4">
    <name type="scientific">Enterobacter kobei</name>
    <dbReference type="NCBI Taxonomy" id="208224"/>
    <lineage>
        <taxon>Bacteria</taxon>
        <taxon>Pseudomonadati</taxon>
        <taxon>Pseudomonadota</taxon>
        <taxon>Gammaproteobacteria</taxon>
        <taxon>Enterobacterales</taxon>
        <taxon>Enterobacteriaceae</taxon>
        <taxon>Enterobacter</taxon>
        <taxon>Enterobacter cloacae complex</taxon>
    </lineage>
</organism>